<comment type="subcellular location">
    <subcellularLocation>
        <location evidence="1">Membrane</location>
        <topology evidence="1">Multi-pass membrane protein</topology>
    </subcellularLocation>
</comment>
<protein>
    <submittedName>
        <fullName evidence="7">Uncharacterized protein</fullName>
    </submittedName>
</protein>
<dbReference type="InterPro" id="IPR007248">
    <property type="entry name" value="Mpv17_PMP22"/>
</dbReference>
<evidence type="ECO:0000313" key="7">
    <source>
        <dbReference type="EMBL" id="GMI45437.1"/>
    </source>
</evidence>
<dbReference type="EMBL" id="BRYA01001556">
    <property type="protein sequence ID" value="GMI45437.1"/>
    <property type="molecule type" value="Genomic_DNA"/>
</dbReference>
<reference evidence="8" key="1">
    <citation type="journal article" date="2023" name="Commun. Biol.">
        <title>Genome analysis of Parmales, the sister group of diatoms, reveals the evolutionary specialization of diatoms from phago-mixotrophs to photoautotrophs.</title>
        <authorList>
            <person name="Ban H."/>
            <person name="Sato S."/>
            <person name="Yoshikawa S."/>
            <person name="Yamada K."/>
            <person name="Nakamura Y."/>
            <person name="Ichinomiya M."/>
            <person name="Sato N."/>
            <person name="Blanc-Mathieu R."/>
            <person name="Endo H."/>
            <person name="Kuwata A."/>
            <person name="Ogata H."/>
        </authorList>
    </citation>
    <scope>NUCLEOTIDE SEQUENCE [LARGE SCALE GENOMIC DNA]</scope>
</reference>
<evidence type="ECO:0000313" key="8">
    <source>
        <dbReference type="Proteomes" id="UP001165065"/>
    </source>
</evidence>
<evidence type="ECO:0000256" key="1">
    <source>
        <dbReference type="ARBA" id="ARBA00004141"/>
    </source>
</evidence>
<proteinExistence type="inferred from homology"/>
<comment type="caution">
    <text evidence="7">The sequence shown here is derived from an EMBL/GenBank/DDBJ whole genome shotgun (WGS) entry which is preliminary data.</text>
</comment>
<organism evidence="7 8">
    <name type="scientific">Triparma columacea</name>
    <dbReference type="NCBI Taxonomy" id="722753"/>
    <lineage>
        <taxon>Eukaryota</taxon>
        <taxon>Sar</taxon>
        <taxon>Stramenopiles</taxon>
        <taxon>Ochrophyta</taxon>
        <taxon>Bolidophyceae</taxon>
        <taxon>Parmales</taxon>
        <taxon>Triparmaceae</taxon>
        <taxon>Triparma</taxon>
    </lineage>
</organism>
<dbReference type="PANTHER" id="PTHR11266:SF121">
    <property type="entry name" value="OS09G0315000 PROTEIN"/>
    <property type="match status" value="1"/>
</dbReference>
<keyword evidence="5 6" id="KW-0472">Membrane</keyword>
<accession>A0A9W7GK30</accession>
<evidence type="ECO:0000256" key="4">
    <source>
        <dbReference type="ARBA" id="ARBA00022989"/>
    </source>
</evidence>
<evidence type="ECO:0000256" key="6">
    <source>
        <dbReference type="RuleBase" id="RU363053"/>
    </source>
</evidence>
<evidence type="ECO:0000256" key="5">
    <source>
        <dbReference type="ARBA" id="ARBA00023136"/>
    </source>
</evidence>
<keyword evidence="8" id="KW-1185">Reference proteome</keyword>
<dbReference type="GO" id="GO:0016020">
    <property type="term" value="C:membrane"/>
    <property type="evidence" value="ECO:0007669"/>
    <property type="project" value="UniProtKB-SubCell"/>
</dbReference>
<feature type="transmembrane region" description="Helical" evidence="6">
    <location>
        <begin position="102"/>
        <end position="119"/>
    </location>
</feature>
<dbReference type="Pfam" id="PF04117">
    <property type="entry name" value="Mpv17_PMP22"/>
    <property type="match status" value="1"/>
</dbReference>
<feature type="transmembrane region" description="Helical" evidence="6">
    <location>
        <begin position="163"/>
        <end position="182"/>
    </location>
</feature>
<dbReference type="GO" id="GO:0005737">
    <property type="term" value="C:cytoplasm"/>
    <property type="evidence" value="ECO:0007669"/>
    <property type="project" value="TreeGrafter"/>
</dbReference>
<sequence>MLLPPGLLPDMCTCACINTISDILAQQRSPVDPSILLNSGSSILNSTLLTSLPLDLSRTQNYLRFGLFDGALSHYWFSTLDSTLSPLPPTVPILPLQVSLDAFLYTPLWCVWYLTYISITTPSSPSPLDSLRRSWLELYRGNLGFFLPLTCLIYAFVPTSSKVLAFGAASLFYTTVLSAWNAGRIKGDLRKGGGKDEGRRMGVRFRWSMRNLRREIPTMDDLDEFLDRPVFTPESVTGGPFKWFADLVKDDYGSAEVLYVSVIFFLLVEVGMAWLRLELNK</sequence>
<dbReference type="Proteomes" id="UP001165065">
    <property type="component" value="Unassembled WGS sequence"/>
</dbReference>
<keyword evidence="4 6" id="KW-1133">Transmembrane helix</keyword>
<dbReference type="PANTHER" id="PTHR11266">
    <property type="entry name" value="PEROXISOMAL MEMBRANE PROTEIN 2, PXMP2 MPV17"/>
    <property type="match status" value="1"/>
</dbReference>
<gene>
    <name evidence="7" type="ORF">TrCOL_g3253</name>
</gene>
<dbReference type="OrthoDB" id="10267969at2759"/>
<evidence type="ECO:0000256" key="2">
    <source>
        <dbReference type="ARBA" id="ARBA00006824"/>
    </source>
</evidence>
<evidence type="ECO:0000256" key="3">
    <source>
        <dbReference type="ARBA" id="ARBA00022692"/>
    </source>
</evidence>
<comment type="similarity">
    <text evidence="2 6">Belongs to the peroxisomal membrane protein PXMP2/4 family.</text>
</comment>
<keyword evidence="3 6" id="KW-0812">Transmembrane</keyword>
<dbReference type="AlphaFoldDB" id="A0A9W7GK30"/>
<name>A0A9W7GK30_9STRA</name>
<feature type="transmembrane region" description="Helical" evidence="6">
    <location>
        <begin position="139"/>
        <end position="157"/>
    </location>
</feature>
<feature type="transmembrane region" description="Helical" evidence="6">
    <location>
        <begin position="257"/>
        <end position="275"/>
    </location>
</feature>